<evidence type="ECO:0000313" key="2">
    <source>
        <dbReference type="EMBL" id="MCU6704499.1"/>
    </source>
</evidence>
<name>A0AAE3IF85_9FIRM</name>
<comment type="caution">
    <text evidence="2">The sequence shown here is derived from an EMBL/GenBank/DDBJ whole genome shotgun (WGS) entry which is preliminary data.</text>
</comment>
<feature type="transmembrane region" description="Helical" evidence="1">
    <location>
        <begin position="39"/>
        <end position="64"/>
    </location>
</feature>
<feature type="transmembrane region" description="Helical" evidence="1">
    <location>
        <begin position="70"/>
        <end position="90"/>
    </location>
</feature>
<dbReference type="Proteomes" id="UP001208131">
    <property type="component" value="Unassembled WGS sequence"/>
</dbReference>
<dbReference type="NCBIfam" id="TIGR02359">
    <property type="entry name" value="thiW"/>
    <property type="match status" value="1"/>
</dbReference>
<gene>
    <name evidence="2" type="primary">thiW</name>
    <name evidence="2" type="ORF">OCV57_00990</name>
</gene>
<reference evidence="2 3" key="1">
    <citation type="journal article" date="2021" name="ISME Commun">
        <title>Automated analysis of genomic sequences facilitates high-throughput and comprehensive description of bacteria.</title>
        <authorList>
            <person name="Hitch T.C.A."/>
        </authorList>
    </citation>
    <scope>NUCLEOTIDE SEQUENCE [LARGE SCALE GENOMIC DNA]</scope>
    <source>
        <strain evidence="2 3">Sanger_31</strain>
    </source>
</reference>
<dbReference type="Gene3D" id="1.10.1760.20">
    <property type="match status" value="1"/>
</dbReference>
<dbReference type="EMBL" id="JAOQJZ010000001">
    <property type="protein sequence ID" value="MCU6704499.1"/>
    <property type="molecule type" value="Genomic_DNA"/>
</dbReference>
<protein>
    <submittedName>
        <fullName evidence="2">Energy coupling factor transporter S component ThiW</fullName>
    </submittedName>
</protein>
<evidence type="ECO:0000256" key="1">
    <source>
        <dbReference type="SAM" id="Phobius"/>
    </source>
</evidence>
<evidence type="ECO:0000313" key="3">
    <source>
        <dbReference type="Proteomes" id="UP001208131"/>
    </source>
</evidence>
<feature type="transmembrane region" description="Helical" evidence="1">
    <location>
        <begin position="130"/>
        <end position="155"/>
    </location>
</feature>
<feature type="transmembrane region" description="Helical" evidence="1">
    <location>
        <begin position="97"/>
        <end position="118"/>
    </location>
</feature>
<sequence>MKKTNIHKLVFAAVLVALAVVGSLVSFPIGASKCAPVQHLVNIIGAVFLGPAWAVGVGFTAALLRNLLGLGSLLAFPGSMVGAFVAGMLYKYIKKLPAAYVGELFGTSVLGGLLAYPVARFLVGAPAVAITVYILPFFVSCAGGTVLAIVIVTALKKAKVFDNFLGFSKEVRA</sequence>
<dbReference type="RefSeq" id="WP_267300233.1">
    <property type="nucleotide sequence ID" value="NZ_JAOQJZ010000001.1"/>
</dbReference>
<dbReference type="PIRSF" id="PIRSF024534">
    <property type="entry name" value="ThiW"/>
    <property type="match status" value="1"/>
</dbReference>
<dbReference type="Pfam" id="PF09512">
    <property type="entry name" value="ThiW"/>
    <property type="match status" value="1"/>
</dbReference>
<dbReference type="InterPro" id="IPR012652">
    <property type="entry name" value="ThiW"/>
</dbReference>
<organism evidence="2 3">
    <name type="scientific">Hominimerdicola aceti</name>
    <dbReference type="NCBI Taxonomy" id="2981726"/>
    <lineage>
        <taxon>Bacteria</taxon>
        <taxon>Bacillati</taxon>
        <taxon>Bacillota</taxon>
        <taxon>Clostridia</taxon>
        <taxon>Eubacteriales</taxon>
        <taxon>Oscillospiraceae</taxon>
        <taxon>Hominimerdicola</taxon>
    </lineage>
</organism>
<dbReference type="AlphaFoldDB" id="A0AAE3IF85"/>
<keyword evidence="1" id="KW-1133">Transmembrane helix</keyword>
<accession>A0AAE3IF85</accession>
<proteinExistence type="predicted"/>
<keyword evidence="3" id="KW-1185">Reference proteome</keyword>
<keyword evidence="1" id="KW-0812">Transmembrane</keyword>
<feature type="transmembrane region" description="Helical" evidence="1">
    <location>
        <begin position="6"/>
        <end position="27"/>
    </location>
</feature>
<keyword evidence="1" id="KW-0472">Membrane</keyword>